<evidence type="ECO:0000313" key="3">
    <source>
        <dbReference type="EMBL" id="QHC56303.1"/>
    </source>
</evidence>
<dbReference type="RefSeq" id="WP_132504948.1">
    <property type="nucleotide sequence ID" value="NZ_CP047186.1"/>
</dbReference>
<evidence type="ECO:0000256" key="1">
    <source>
        <dbReference type="SAM" id="MobiDB-lite"/>
    </source>
</evidence>
<keyword evidence="2" id="KW-0472">Membrane</keyword>
<feature type="transmembrane region" description="Helical" evidence="2">
    <location>
        <begin position="125"/>
        <end position="146"/>
    </location>
</feature>
<keyword evidence="2" id="KW-1133">Transmembrane helix</keyword>
<keyword evidence="2" id="KW-0812">Transmembrane</keyword>
<gene>
    <name evidence="3" type="ORF">GSU10_12100</name>
</gene>
<feature type="compositionally biased region" description="Polar residues" evidence="1">
    <location>
        <begin position="1"/>
        <end position="19"/>
    </location>
</feature>
<evidence type="ECO:0000313" key="4">
    <source>
        <dbReference type="Proteomes" id="UP000465031"/>
    </source>
</evidence>
<dbReference type="EMBL" id="CP047186">
    <property type="protein sequence ID" value="QHC56303.1"/>
    <property type="molecule type" value="Genomic_DNA"/>
</dbReference>
<feature type="transmembrane region" description="Helical" evidence="2">
    <location>
        <begin position="81"/>
        <end position="105"/>
    </location>
</feature>
<dbReference type="KEGG" id="rte:GSU10_12100"/>
<feature type="transmembrane region" description="Helical" evidence="2">
    <location>
        <begin position="153"/>
        <end position="177"/>
    </location>
</feature>
<feature type="compositionally biased region" description="Low complexity" evidence="1">
    <location>
        <begin position="48"/>
        <end position="63"/>
    </location>
</feature>
<feature type="region of interest" description="Disordered" evidence="1">
    <location>
        <begin position="1"/>
        <end position="74"/>
    </location>
</feature>
<organism evidence="3 4">
    <name type="scientific">Rathayibacter tanaceti</name>
    <dbReference type="NCBI Taxonomy" id="1671680"/>
    <lineage>
        <taxon>Bacteria</taxon>
        <taxon>Bacillati</taxon>
        <taxon>Actinomycetota</taxon>
        <taxon>Actinomycetes</taxon>
        <taxon>Micrococcales</taxon>
        <taxon>Microbacteriaceae</taxon>
        <taxon>Rathayibacter</taxon>
    </lineage>
</organism>
<evidence type="ECO:0000256" key="2">
    <source>
        <dbReference type="SAM" id="Phobius"/>
    </source>
</evidence>
<proteinExistence type="predicted"/>
<protein>
    <submittedName>
        <fullName evidence="3">Uncharacterized protein</fullName>
    </submittedName>
</protein>
<sequence length="240" mass="24553">MTWSSDAETTRMSSATETSGGTGPQPTREYVWPEPETGGQPSFERTIDPGAPAATTDPAAPSALGPVEAEPEPVRRSGNRLAGLAVALLSTAVFAALYLVALTVIRALVEPVGDPVAVALTQAPTALFLAPVAAFLVGLALIVLVVNRAGWWAYVLGGFLVAVLTAAAALAGGWSALGAVGLPADRALVLEYLRDPAVLAAVLAAGVLGREVTVWGGALIAGRARRVKRRNAEREAAAQS</sequence>
<reference evidence="4" key="1">
    <citation type="submission" date="2019-12" db="EMBL/GenBank/DDBJ databases">
        <title>Complete and draft genome sequences of new strains and members of some known species of the genus Rathayibacter isolated from plants.</title>
        <authorList>
            <person name="Tarlachkov S.V."/>
            <person name="Starodumova I.P."/>
            <person name="Dorofeeva L.V."/>
            <person name="Prisyazhnaya N.V."/>
            <person name="Leyn S."/>
            <person name="Zlamal J."/>
            <person name="Elan M."/>
            <person name="Osterman A.L."/>
            <person name="Nadler S."/>
            <person name="Subbotin S.A."/>
            <person name="Evtushenko L.I."/>
        </authorList>
    </citation>
    <scope>NUCLEOTIDE SEQUENCE [LARGE SCALE GENOMIC DNA]</scope>
    <source>
        <strain evidence="4">VKM Ac-2761</strain>
    </source>
</reference>
<name>A0AAE6RM38_9MICO</name>
<feature type="transmembrane region" description="Helical" evidence="2">
    <location>
        <begin position="197"/>
        <end position="221"/>
    </location>
</feature>
<dbReference type="AlphaFoldDB" id="A0AAE6RM38"/>
<dbReference type="Proteomes" id="UP000465031">
    <property type="component" value="Chromosome"/>
</dbReference>
<accession>A0AAE6RM38</accession>